<keyword evidence="2" id="KW-1133">Transmembrane helix</keyword>
<dbReference type="Proteomes" id="UP000594749">
    <property type="component" value="Chromosome"/>
</dbReference>
<dbReference type="AlphaFoldDB" id="A0A7M1LJF7"/>
<feature type="region of interest" description="Disordered" evidence="1">
    <location>
        <begin position="146"/>
        <end position="212"/>
    </location>
</feature>
<dbReference type="OrthoDB" id="5339510at2"/>
<reference evidence="3 4" key="1">
    <citation type="submission" date="2020-10" db="EMBL/GenBank/DDBJ databases">
        <title>Campylobacter and Helicobacter PacBio genomes.</title>
        <authorList>
            <person name="Lane C."/>
        </authorList>
    </citation>
    <scope>NUCLEOTIDE SEQUENCE [LARGE SCALE GENOMIC DNA]</scope>
    <source>
        <strain evidence="3 4">2016D-0077</strain>
    </source>
</reference>
<keyword evidence="2" id="KW-0812">Transmembrane</keyword>
<name>A0A7M1LJF7_9BACT</name>
<keyword evidence="2" id="KW-0472">Membrane</keyword>
<sequence>MSDKFNIDDSILLDPDTARSNNIKKILTGIAILVVLFLIILLTMKFINSGDTATNEPLVMPSEDAIFTPEKSTDQTKTTEEKTVVEIKSTPTKVEPKVVEIKVAQEPKKEDVKPVVVETKQEAVENTQVKQLEPKKEVVVVTADKTKAQPAKKVETPKQEPAKAKEVTKTDTKKQEVSQTEIKKTTKEQPAKKETPKQESSKPIKKGTHISGNVPNGSYIQVIATTEFKNDDPALLKLINAGYSYRLYKETVNGREFTKVLVGPYKGSELQNEMSNIRATVNKDAFLYRVK</sequence>
<organism evidence="3 4">
    <name type="scientific">Campylobacter corcagiensis</name>
    <dbReference type="NCBI Taxonomy" id="1448857"/>
    <lineage>
        <taxon>Bacteria</taxon>
        <taxon>Pseudomonadati</taxon>
        <taxon>Campylobacterota</taxon>
        <taxon>Epsilonproteobacteria</taxon>
        <taxon>Campylobacterales</taxon>
        <taxon>Campylobacteraceae</taxon>
        <taxon>Campylobacter</taxon>
    </lineage>
</organism>
<evidence type="ECO:0000256" key="1">
    <source>
        <dbReference type="SAM" id="MobiDB-lite"/>
    </source>
</evidence>
<evidence type="ECO:0000313" key="4">
    <source>
        <dbReference type="Proteomes" id="UP000594749"/>
    </source>
</evidence>
<dbReference type="EMBL" id="CP063078">
    <property type="protein sequence ID" value="QOQ87655.1"/>
    <property type="molecule type" value="Genomic_DNA"/>
</dbReference>
<gene>
    <name evidence="3" type="ORF">IMC76_02250</name>
</gene>
<feature type="transmembrane region" description="Helical" evidence="2">
    <location>
        <begin position="26"/>
        <end position="47"/>
    </location>
</feature>
<accession>A0A7M1LJF7</accession>
<evidence type="ECO:0000313" key="3">
    <source>
        <dbReference type="EMBL" id="QOQ87655.1"/>
    </source>
</evidence>
<dbReference type="RefSeq" id="WP_025802685.1">
    <property type="nucleotide sequence ID" value="NZ_CP053842.1"/>
</dbReference>
<feature type="compositionally biased region" description="Basic and acidic residues" evidence="1">
    <location>
        <begin position="146"/>
        <end position="202"/>
    </location>
</feature>
<protein>
    <submittedName>
        <fullName evidence="3">SPOR domain-containing protein</fullName>
    </submittedName>
</protein>
<evidence type="ECO:0000256" key="2">
    <source>
        <dbReference type="SAM" id="Phobius"/>
    </source>
</evidence>
<keyword evidence="4" id="KW-1185">Reference proteome</keyword>
<proteinExistence type="predicted"/>